<feature type="domain" description="Plastocyanin-like" evidence="21">
    <location>
        <begin position="28"/>
        <end position="143"/>
    </location>
</feature>
<comment type="cofactor">
    <cofactor evidence="1">
        <name>Cu cation</name>
        <dbReference type="ChEBI" id="CHEBI:23378"/>
    </cofactor>
</comment>
<keyword evidence="8 18" id="KW-0732">Signal</keyword>
<keyword evidence="16" id="KW-0325">Glycoprotein</keyword>
<evidence type="ECO:0000259" key="20">
    <source>
        <dbReference type="Pfam" id="PF07731"/>
    </source>
</evidence>
<evidence type="ECO:0000256" key="15">
    <source>
        <dbReference type="ARBA" id="ARBA00023136"/>
    </source>
</evidence>
<evidence type="ECO:0000256" key="18">
    <source>
        <dbReference type="SAM" id="SignalP"/>
    </source>
</evidence>
<dbReference type="GO" id="GO:0005507">
    <property type="term" value="F:copper ion binding"/>
    <property type="evidence" value="ECO:0007669"/>
    <property type="project" value="InterPro"/>
</dbReference>
<evidence type="ECO:0000259" key="19">
    <source>
        <dbReference type="Pfam" id="PF00394"/>
    </source>
</evidence>
<feature type="transmembrane region" description="Helical" evidence="17">
    <location>
        <begin position="561"/>
        <end position="583"/>
    </location>
</feature>
<evidence type="ECO:0000259" key="21">
    <source>
        <dbReference type="Pfam" id="PF07732"/>
    </source>
</evidence>
<keyword evidence="9" id="KW-0677">Repeat</keyword>
<dbReference type="AlphaFoldDB" id="A7TPS9"/>
<dbReference type="GO" id="GO:0033215">
    <property type="term" value="P:reductive iron assimilation"/>
    <property type="evidence" value="ECO:0007669"/>
    <property type="project" value="EnsemblFungi"/>
</dbReference>
<evidence type="ECO:0000256" key="8">
    <source>
        <dbReference type="ARBA" id="ARBA00022729"/>
    </source>
</evidence>
<evidence type="ECO:0008006" key="24">
    <source>
        <dbReference type="Google" id="ProtNLM"/>
    </source>
</evidence>
<dbReference type="Proteomes" id="UP000000267">
    <property type="component" value="Unassembled WGS sequence"/>
</dbReference>
<keyword evidence="7" id="KW-0479">Metal-binding</keyword>
<evidence type="ECO:0000256" key="17">
    <source>
        <dbReference type="SAM" id="Phobius"/>
    </source>
</evidence>
<evidence type="ECO:0000256" key="12">
    <source>
        <dbReference type="ARBA" id="ARBA00023004"/>
    </source>
</evidence>
<feature type="chain" id="PRO_5002713073" description="Iron transport multicopper oxidase FET3" evidence="18">
    <location>
        <begin position="19"/>
        <end position="612"/>
    </location>
</feature>
<proteinExistence type="inferred from homology"/>
<dbReference type="GO" id="GO:0004322">
    <property type="term" value="F:ferroxidase activity"/>
    <property type="evidence" value="ECO:0007669"/>
    <property type="project" value="EnsemblFungi"/>
</dbReference>
<dbReference type="InParanoid" id="A7TPS9"/>
<dbReference type="GO" id="GO:0046688">
    <property type="term" value="P:response to copper ion"/>
    <property type="evidence" value="ECO:0007669"/>
    <property type="project" value="EnsemblFungi"/>
</dbReference>
<dbReference type="InterPro" id="IPR011707">
    <property type="entry name" value="Cu-oxidase-like_N"/>
</dbReference>
<dbReference type="PROSITE" id="PS00080">
    <property type="entry name" value="MULTICOPPER_OXIDASE2"/>
    <property type="match status" value="1"/>
</dbReference>
<evidence type="ECO:0000256" key="5">
    <source>
        <dbReference type="ARBA" id="ARBA00022496"/>
    </source>
</evidence>
<keyword evidence="14" id="KW-0813">Transport</keyword>
<feature type="domain" description="Plastocyanin-like" evidence="20">
    <location>
        <begin position="363"/>
        <end position="503"/>
    </location>
</feature>
<name>A7TPS9_VANPO</name>
<keyword evidence="6 17" id="KW-0812">Transmembrane</keyword>
<feature type="signal peptide" evidence="18">
    <location>
        <begin position="1"/>
        <end position="18"/>
    </location>
</feature>
<sequence>MNLSILLTFTLLYNVVLAKIHTFNWTTGWGNYDVDGTFERPVITCNGEFPWPDIRVAKGDRIEIYLTNGFTDANTTLHAHGLFMKGMNQMDGPPMVSQCPIAPGDTFLYNFTVDDNVGTYWYHSHTLGQYGDGFKGKLIIEDGENNENFPYEYDEEVSIELSEWYHKTSEELIPSFMSLFNPTGAEPIPQNLIINNTKNLTWDVKPNTTYLLRLLNTGGFVSQYFWIEDHNMTVVEVDGVYTEKNTTDMLYITVAQRYSVLITTKDDTSKNYAIMQKFDDTMLDKIPKELELNATSFMTYNSSAPKPEESYVDSLDDYLDDFYLIPYDKVEVYGEPDYTITLDLKMDNLISGVNYAFFNNITYTSPKIPTLMTVLSAGTDANNPYIYGTNTNTFVLNRNETIDLVLNNLDSGKHPFHLHGHVFQLVWRDRPYDSDLGEEPHAYNETESHTFPQYPMMRDTVYVNPQSNFVLRFKSDNPGVWYFHCHIEWHMVQGLTIVLVEDPYGIQSDPTQQINQNGLDICKSVGVMTSGNAAGNDDFFNLKGQNVQENFIPGGFTAKGIVALTFSCLAGILGLATLAFYGLMDIPDAVEKVADDLSIPLTDIVDTSTHFT</sequence>
<feature type="domain" description="Plastocyanin-like" evidence="19">
    <location>
        <begin position="155"/>
        <end position="302"/>
    </location>
</feature>
<dbReference type="CDD" id="cd13877">
    <property type="entry name" value="CuRO_2_Fet3p_like"/>
    <property type="match status" value="1"/>
</dbReference>
<evidence type="ECO:0000256" key="14">
    <source>
        <dbReference type="ARBA" id="ARBA00023065"/>
    </source>
</evidence>
<evidence type="ECO:0000256" key="10">
    <source>
        <dbReference type="ARBA" id="ARBA00022989"/>
    </source>
</evidence>
<dbReference type="PANTHER" id="PTHR11709">
    <property type="entry name" value="MULTI-COPPER OXIDASE"/>
    <property type="match status" value="1"/>
</dbReference>
<evidence type="ECO:0000256" key="9">
    <source>
        <dbReference type="ARBA" id="ARBA00022737"/>
    </source>
</evidence>
<dbReference type="FunFam" id="2.60.40.420:FF:000024">
    <property type="entry name" value="FET5p Multicopper oxidase"/>
    <property type="match status" value="1"/>
</dbReference>
<dbReference type="RefSeq" id="XP_001643588.1">
    <property type="nucleotide sequence ID" value="XM_001643538.1"/>
</dbReference>
<comment type="similarity">
    <text evidence="3">Belongs to the multicopper oxidase family.</text>
</comment>
<evidence type="ECO:0000256" key="7">
    <source>
        <dbReference type="ARBA" id="ARBA00022723"/>
    </source>
</evidence>
<dbReference type="GO" id="GO:0005381">
    <property type="term" value="F:iron ion transmembrane transporter activity"/>
    <property type="evidence" value="ECO:0007669"/>
    <property type="project" value="EnsemblFungi"/>
</dbReference>
<evidence type="ECO:0000256" key="11">
    <source>
        <dbReference type="ARBA" id="ARBA00023002"/>
    </source>
</evidence>
<dbReference type="GO" id="GO:0010106">
    <property type="term" value="P:cellular response to iron ion starvation"/>
    <property type="evidence" value="ECO:0007669"/>
    <property type="project" value="TreeGrafter"/>
</dbReference>
<dbReference type="GO" id="GO:1901684">
    <property type="term" value="P:arsenate ion transmembrane transport"/>
    <property type="evidence" value="ECO:0007669"/>
    <property type="project" value="EnsemblFungi"/>
</dbReference>
<dbReference type="SUPFAM" id="SSF49503">
    <property type="entry name" value="Cupredoxins"/>
    <property type="match status" value="3"/>
</dbReference>
<dbReference type="CDD" id="cd13899">
    <property type="entry name" value="CuRO_3_Fet3p"/>
    <property type="match status" value="1"/>
</dbReference>
<keyword evidence="4" id="KW-1003">Cell membrane</keyword>
<dbReference type="InterPro" id="IPR044130">
    <property type="entry name" value="CuRO_2_Fet3-like"/>
</dbReference>
<protein>
    <recommendedName>
        <fullName evidence="24">Iron transport multicopper oxidase FET3</fullName>
    </recommendedName>
</protein>
<dbReference type="CDD" id="cd13851">
    <property type="entry name" value="CuRO_1_Fet3p"/>
    <property type="match status" value="1"/>
</dbReference>
<gene>
    <name evidence="22" type="ORF">Kpol_1073p16</name>
</gene>
<dbReference type="FunCoup" id="A7TPS9">
    <property type="interactions" value="771"/>
</dbReference>
<organism evidence="23">
    <name type="scientific">Vanderwaltozyma polyspora (strain ATCC 22028 / DSM 70294 / BCRC 21397 / CBS 2163 / NBRC 10782 / NRRL Y-8283 / UCD 57-17)</name>
    <name type="common">Kluyveromyces polysporus</name>
    <dbReference type="NCBI Taxonomy" id="436907"/>
    <lineage>
        <taxon>Eukaryota</taxon>
        <taxon>Fungi</taxon>
        <taxon>Dikarya</taxon>
        <taxon>Ascomycota</taxon>
        <taxon>Saccharomycotina</taxon>
        <taxon>Saccharomycetes</taxon>
        <taxon>Saccharomycetales</taxon>
        <taxon>Saccharomycetaceae</taxon>
        <taxon>Vanderwaltozyma</taxon>
    </lineage>
</organism>
<keyword evidence="11" id="KW-0560">Oxidoreductase</keyword>
<evidence type="ECO:0000256" key="6">
    <source>
        <dbReference type="ARBA" id="ARBA00022692"/>
    </source>
</evidence>
<dbReference type="InterPro" id="IPR033138">
    <property type="entry name" value="Cu_oxidase_CS"/>
</dbReference>
<dbReference type="FunFam" id="2.60.40.420:FF:000025">
    <property type="entry name" value="FET5p Multicopper oxidase"/>
    <property type="match status" value="1"/>
</dbReference>
<dbReference type="STRING" id="436907.A7TPS9"/>
<keyword evidence="12" id="KW-0408">Iron</keyword>
<dbReference type="GO" id="GO:0033573">
    <property type="term" value="C:high-affinity iron permease complex"/>
    <property type="evidence" value="ECO:0007669"/>
    <property type="project" value="EnsemblFungi"/>
</dbReference>
<dbReference type="Pfam" id="PF07732">
    <property type="entry name" value="Cu-oxidase_3"/>
    <property type="match status" value="1"/>
</dbReference>
<dbReference type="PhylomeDB" id="A7TPS9"/>
<dbReference type="PROSITE" id="PS00079">
    <property type="entry name" value="MULTICOPPER_OXIDASE1"/>
    <property type="match status" value="1"/>
</dbReference>
<keyword evidence="23" id="KW-1185">Reference proteome</keyword>
<dbReference type="InterPro" id="IPR045087">
    <property type="entry name" value="Cu-oxidase_fam"/>
</dbReference>
<dbReference type="OMA" id="CDIAPGS"/>
<dbReference type="KEGG" id="vpo:Kpol_1073p16"/>
<keyword evidence="15 17" id="KW-0472">Membrane</keyword>
<evidence type="ECO:0000313" key="23">
    <source>
        <dbReference type="Proteomes" id="UP000000267"/>
    </source>
</evidence>
<evidence type="ECO:0000256" key="3">
    <source>
        <dbReference type="ARBA" id="ARBA00010609"/>
    </source>
</evidence>
<evidence type="ECO:0000256" key="16">
    <source>
        <dbReference type="ARBA" id="ARBA00023180"/>
    </source>
</evidence>
<keyword evidence="14" id="KW-0406">Ion transport</keyword>
<dbReference type="InterPro" id="IPR001117">
    <property type="entry name" value="Cu-oxidase_2nd"/>
</dbReference>
<dbReference type="InterPro" id="IPR002355">
    <property type="entry name" value="Cu_oxidase_Cu_BS"/>
</dbReference>
<keyword evidence="10 17" id="KW-1133">Transmembrane helix</keyword>
<reference evidence="22 23" key="1">
    <citation type="journal article" date="2007" name="Proc. Natl. Acad. Sci. U.S.A.">
        <title>Independent sorting-out of thousands of duplicated gene pairs in two yeast species descended from a whole-genome duplication.</title>
        <authorList>
            <person name="Scannell D.R."/>
            <person name="Frank A.C."/>
            <person name="Conant G.C."/>
            <person name="Byrne K.P."/>
            <person name="Woolfit M."/>
            <person name="Wolfe K.H."/>
        </authorList>
    </citation>
    <scope>NUCLEOTIDE SEQUENCE [LARGE SCALE GENOMIC DNA]</scope>
    <source>
        <strain evidence="23">ATCC 22028 / DSM 70294 / BCRC 21397 / CBS 2163 / NBRC 10782 / NRRL Y-8283 / UCD 57-17</strain>
    </source>
</reference>
<comment type="subcellular location">
    <subcellularLocation>
        <location evidence="2">Cell membrane</location>
        <topology evidence="2">Single-pass membrane protein</topology>
    </subcellularLocation>
</comment>
<dbReference type="Pfam" id="PF00394">
    <property type="entry name" value="Cu-oxidase"/>
    <property type="match status" value="1"/>
</dbReference>
<dbReference type="InterPro" id="IPR011706">
    <property type="entry name" value="Cu-oxidase_C"/>
</dbReference>
<keyword evidence="5" id="KW-0410">Iron transport</keyword>
<dbReference type="OrthoDB" id="2121828at2759"/>
<evidence type="ECO:0000256" key="4">
    <source>
        <dbReference type="ARBA" id="ARBA00022475"/>
    </source>
</evidence>
<dbReference type="GO" id="GO:0006878">
    <property type="term" value="P:intracellular copper ion homeostasis"/>
    <property type="evidence" value="ECO:0007669"/>
    <property type="project" value="EnsemblFungi"/>
</dbReference>
<dbReference type="InterPro" id="IPR008972">
    <property type="entry name" value="Cupredoxin"/>
</dbReference>
<evidence type="ECO:0000256" key="2">
    <source>
        <dbReference type="ARBA" id="ARBA00004162"/>
    </source>
</evidence>
<dbReference type="Pfam" id="PF07731">
    <property type="entry name" value="Cu-oxidase_2"/>
    <property type="match status" value="1"/>
</dbReference>
<dbReference type="HOGENOM" id="CLU_006504_7_3_1"/>
<dbReference type="GeneID" id="5543850"/>
<evidence type="ECO:0000313" key="22">
    <source>
        <dbReference type="EMBL" id="EDO15730.1"/>
    </source>
</evidence>
<dbReference type="Gene3D" id="2.60.40.420">
    <property type="entry name" value="Cupredoxins - blue copper proteins"/>
    <property type="match status" value="3"/>
</dbReference>
<dbReference type="eggNOG" id="KOG1263">
    <property type="taxonomic scope" value="Eukaryota"/>
</dbReference>
<dbReference type="PANTHER" id="PTHR11709:SF361">
    <property type="entry name" value="IRON TRANSPORT MULTICOPPER OXIDASE FET3"/>
    <property type="match status" value="1"/>
</dbReference>
<evidence type="ECO:0000256" key="1">
    <source>
        <dbReference type="ARBA" id="ARBA00001935"/>
    </source>
</evidence>
<accession>A7TPS9</accession>
<keyword evidence="13" id="KW-0186">Copper</keyword>
<dbReference type="EMBL" id="DS480447">
    <property type="protein sequence ID" value="EDO15730.1"/>
    <property type="molecule type" value="Genomic_DNA"/>
</dbReference>
<evidence type="ECO:0000256" key="13">
    <source>
        <dbReference type="ARBA" id="ARBA00023008"/>
    </source>
</evidence>